<accession>A0A6J4TPN4</accession>
<feature type="compositionally biased region" description="Basic and acidic residues" evidence="1">
    <location>
        <begin position="196"/>
        <end position="206"/>
    </location>
</feature>
<feature type="non-terminal residue" evidence="2">
    <location>
        <position position="1"/>
    </location>
</feature>
<feature type="compositionally biased region" description="Basic residues" evidence="1">
    <location>
        <begin position="105"/>
        <end position="116"/>
    </location>
</feature>
<feature type="non-terminal residue" evidence="2">
    <location>
        <position position="266"/>
    </location>
</feature>
<feature type="compositionally biased region" description="Basic residues" evidence="1">
    <location>
        <begin position="69"/>
        <end position="85"/>
    </location>
</feature>
<feature type="compositionally biased region" description="Basic residues" evidence="1">
    <location>
        <begin position="18"/>
        <end position="52"/>
    </location>
</feature>
<name>A0A6J4TPN4_9SPHN</name>
<evidence type="ECO:0000256" key="1">
    <source>
        <dbReference type="SAM" id="MobiDB-lite"/>
    </source>
</evidence>
<protein>
    <submittedName>
        <fullName evidence="2">ThiJ/PfpI family protein</fullName>
    </submittedName>
</protein>
<sequence>DQGNSACDRFQRNPARAPGRRLRRCRPISQRTRRALHGAGQRRLRARARHPRRDQAPYRRSIGFGRTFPRGRGRPRARPKLLRRPSLHEPGAHAALGDRGGARSVCRHVHARRPRPDRRSDAGARDGHHPAPFPRGREADRAYVPWPDRARVGDAAHPRVPGGAGRGRRRQGPGDGDGLALRGLQDDDLLIQRRGMGREELPRRQADLPYAQGSGAGRRGGDDQPDKLRTLSGFRPRADHRSEPEFRPRDRGGPDHGARARPRPRV</sequence>
<feature type="compositionally biased region" description="Basic and acidic residues" evidence="1">
    <location>
        <begin position="236"/>
        <end position="258"/>
    </location>
</feature>
<feature type="compositionally biased region" description="Basic and acidic residues" evidence="1">
    <location>
        <begin position="148"/>
        <end position="157"/>
    </location>
</feature>
<gene>
    <name evidence="2" type="ORF">AVDCRST_MAG91-2702</name>
</gene>
<reference evidence="2" key="1">
    <citation type="submission" date="2020-02" db="EMBL/GenBank/DDBJ databases">
        <authorList>
            <person name="Meier V. D."/>
        </authorList>
    </citation>
    <scope>NUCLEOTIDE SEQUENCE</scope>
    <source>
        <strain evidence="2">AVDCRST_MAG91</strain>
    </source>
</reference>
<dbReference type="AlphaFoldDB" id="A0A6J4TPN4"/>
<evidence type="ECO:0000313" key="2">
    <source>
        <dbReference type="EMBL" id="CAA9527911.1"/>
    </source>
</evidence>
<feature type="region of interest" description="Disordered" evidence="1">
    <location>
        <begin position="1"/>
        <end position="266"/>
    </location>
</feature>
<feature type="compositionally biased region" description="Basic and acidic residues" evidence="1">
    <location>
        <begin position="219"/>
        <end position="229"/>
    </location>
</feature>
<feature type="compositionally biased region" description="Basic and acidic residues" evidence="1">
    <location>
        <begin position="117"/>
        <end position="141"/>
    </location>
</feature>
<proteinExistence type="predicted"/>
<dbReference type="EMBL" id="CADCVX010000478">
    <property type="protein sequence ID" value="CAA9527911.1"/>
    <property type="molecule type" value="Genomic_DNA"/>
</dbReference>
<organism evidence="2">
    <name type="scientific">uncultured Sphingomonadaceae bacterium</name>
    <dbReference type="NCBI Taxonomy" id="169976"/>
    <lineage>
        <taxon>Bacteria</taxon>
        <taxon>Pseudomonadati</taxon>
        <taxon>Pseudomonadota</taxon>
        <taxon>Alphaproteobacteria</taxon>
        <taxon>Sphingomonadales</taxon>
        <taxon>Sphingomonadaceae</taxon>
        <taxon>environmental samples</taxon>
    </lineage>
</organism>